<gene>
    <name evidence="1" type="ORF">GCM10025883_02450</name>
</gene>
<evidence type="ECO:0000313" key="2">
    <source>
        <dbReference type="Proteomes" id="UP001157126"/>
    </source>
</evidence>
<comment type="caution">
    <text evidence="1">The sequence shown here is derived from an EMBL/GenBank/DDBJ whole genome shotgun (WGS) entry which is preliminary data.</text>
</comment>
<protein>
    <recommendedName>
        <fullName evidence="3">Transcriptional regulator, AbiEi antitoxin, Type IV TA system</fullName>
    </recommendedName>
</protein>
<evidence type="ECO:0000313" key="1">
    <source>
        <dbReference type="EMBL" id="GMA38200.1"/>
    </source>
</evidence>
<reference evidence="2" key="1">
    <citation type="journal article" date="2019" name="Int. J. Syst. Evol. Microbiol.">
        <title>The Global Catalogue of Microorganisms (GCM) 10K type strain sequencing project: providing services to taxonomists for standard genome sequencing and annotation.</title>
        <authorList>
            <consortium name="The Broad Institute Genomics Platform"/>
            <consortium name="The Broad Institute Genome Sequencing Center for Infectious Disease"/>
            <person name="Wu L."/>
            <person name="Ma J."/>
        </authorList>
    </citation>
    <scope>NUCLEOTIDE SEQUENCE [LARGE SCALE GENOMIC DNA]</scope>
    <source>
        <strain evidence="2">NBRC 113072</strain>
    </source>
</reference>
<organism evidence="1 2">
    <name type="scientific">Mobilicoccus caccae</name>
    <dbReference type="NCBI Taxonomy" id="1859295"/>
    <lineage>
        <taxon>Bacteria</taxon>
        <taxon>Bacillati</taxon>
        <taxon>Actinomycetota</taxon>
        <taxon>Actinomycetes</taxon>
        <taxon>Micrococcales</taxon>
        <taxon>Dermatophilaceae</taxon>
        <taxon>Mobilicoccus</taxon>
    </lineage>
</organism>
<accession>A0ABQ6IJV3</accession>
<dbReference type="EMBL" id="BSUO01000001">
    <property type="protein sequence ID" value="GMA38200.1"/>
    <property type="molecule type" value="Genomic_DNA"/>
</dbReference>
<keyword evidence="2" id="KW-1185">Reference proteome</keyword>
<sequence>MLPASLLPILAEQLDLMTRAQALGAGMTPSALRWALARSWQVVLPGVIHVHRVPLTDDQRRIAALLLTGPWSALTGASAAGWYGLRQADDGGVVRVAVPRRCATRQVAWVQARRTWIPYEARGVGAIRAVEPARAVVVAARDAPDASAAEALVIEAVQRRVVTLDELVSVNDQLGRPGSALATRAIAGAADGAWSLPELHLARLVAGSRSLPEMWCNPRLSAADGTRLLTPDGWFDDVGLALMVHSHRYHSGAAWAPTVERDGELTAHGVRVLPLTPSSIAKEPGRVLARIEQTHRRAVASGHRPEVRASRHAA</sequence>
<proteinExistence type="predicted"/>
<dbReference type="Proteomes" id="UP001157126">
    <property type="component" value="Unassembled WGS sequence"/>
</dbReference>
<dbReference type="RefSeq" id="WP_284302295.1">
    <property type="nucleotide sequence ID" value="NZ_BSUO01000001.1"/>
</dbReference>
<evidence type="ECO:0008006" key="3">
    <source>
        <dbReference type="Google" id="ProtNLM"/>
    </source>
</evidence>
<name>A0ABQ6IJV3_9MICO</name>